<feature type="compositionally biased region" description="Low complexity" evidence="1">
    <location>
        <begin position="180"/>
        <end position="192"/>
    </location>
</feature>
<feature type="compositionally biased region" description="Low complexity" evidence="1">
    <location>
        <begin position="250"/>
        <end position="264"/>
    </location>
</feature>
<feature type="region of interest" description="Disordered" evidence="1">
    <location>
        <begin position="64"/>
        <end position="331"/>
    </location>
</feature>
<keyword evidence="5" id="KW-1185">Reference proteome</keyword>
<evidence type="ECO:0000256" key="1">
    <source>
        <dbReference type="SAM" id="MobiDB-lite"/>
    </source>
</evidence>
<organism evidence="4 5">
    <name type="scientific">Seminavis robusta</name>
    <dbReference type="NCBI Taxonomy" id="568900"/>
    <lineage>
        <taxon>Eukaryota</taxon>
        <taxon>Sar</taxon>
        <taxon>Stramenopiles</taxon>
        <taxon>Ochrophyta</taxon>
        <taxon>Bacillariophyta</taxon>
        <taxon>Bacillariophyceae</taxon>
        <taxon>Bacillariophycidae</taxon>
        <taxon>Naviculales</taxon>
        <taxon>Naviculaceae</taxon>
        <taxon>Seminavis</taxon>
    </lineage>
</organism>
<gene>
    <name evidence="4" type="ORF">SEMRO_169_G075140.1</name>
</gene>
<protein>
    <submittedName>
        <fullName evidence="4">Uncharacterized protein</fullName>
    </submittedName>
</protein>
<evidence type="ECO:0000256" key="2">
    <source>
        <dbReference type="SAM" id="Phobius"/>
    </source>
</evidence>
<feature type="chain" id="PRO_5040261462" evidence="3">
    <location>
        <begin position="26"/>
        <end position="769"/>
    </location>
</feature>
<evidence type="ECO:0000313" key="5">
    <source>
        <dbReference type="Proteomes" id="UP001153069"/>
    </source>
</evidence>
<dbReference type="Proteomes" id="UP001153069">
    <property type="component" value="Unassembled WGS sequence"/>
</dbReference>
<proteinExistence type="predicted"/>
<accession>A0A9N8DN32</accession>
<feature type="region of interest" description="Disordered" evidence="1">
    <location>
        <begin position="490"/>
        <end position="556"/>
    </location>
</feature>
<reference evidence="4" key="1">
    <citation type="submission" date="2020-06" db="EMBL/GenBank/DDBJ databases">
        <authorList>
            <consortium name="Plant Systems Biology data submission"/>
        </authorList>
    </citation>
    <scope>NUCLEOTIDE SEQUENCE</scope>
    <source>
        <strain evidence="4">D6</strain>
    </source>
</reference>
<evidence type="ECO:0000313" key="4">
    <source>
        <dbReference type="EMBL" id="CAB9503555.1"/>
    </source>
</evidence>
<feature type="signal peptide" evidence="3">
    <location>
        <begin position="1"/>
        <end position="25"/>
    </location>
</feature>
<keyword evidence="3" id="KW-0732">Signal</keyword>
<feature type="compositionally biased region" description="Basic residues" evidence="1">
    <location>
        <begin position="297"/>
        <end position="308"/>
    </location>
</feature>
<feature type="compositionally biased region" description="Polar residues" evidence="1">
    <location>
        <begin position="311"/>
        <end position="323"/>
    </location>
</feature>
<feature type="compositionally biased region" description="Low complexity" evidence="1">
    <location>
        <begin position="286"/>
        <end position="296"/>
    </location>
</feature>
<feature type="compositionally biased region" description="Low complexity" evidence="1">
    <location>
        <begin position="203"/>
        <end position="231"/>
    </location>
</feature>
<evidence type="ECO:0000256" key="3">
    <source>
        <dbReference type="SAM" id="SignalP"/>
    </source>
</evidence>
<feature type="compositionally biased region" description="Low complexity" evidence="1">
    <location>
        <begin position="519"/>
        <end position="528"/>
    </location>
</feature>
<keyword evidence="2" id="KW-0472">Membrane</keyword>
<feature type="compositionally biased region" description="Basic and acidic residues" evidence="1">
    <location>
        <begin position="67"/>
        <end position="100"/>
    </location>
</feature>
<dbReference type="AlphaFoldDB" id="A0A9N8DN32"/>
<sequence length="769" mass="80639">MTVQVSSRIVWVCIAAVLSASTSLATAPTLKRVRGVVGYGKQHPHNIGRQLPAVGGDAIYASNLPSGDREYPSGDRYQRSAKYDTVKSAKDDSGSSRAEADECVEGARSNAESETGKSAEKDKSDKSEKGGRKRRRLKGGKKCDSASRNSGGGTGGPSSGVPDREYPPPEVMAEQTPLASTTTTTTTSTTNTYSRSEPAGFFSAAGKSASGASGKSAKQASAAKSGAKAAGVSDSGRSTSNDKSAKKAAKLAANADSGRSASNDKSAKKAAKLAAKADKEGAARCGRSGVASGKSAKAAKKSGSRMRGLKSANSAIKSNNKKGASSARDAECDEFTDYGESSLPMREYPPEQGTATVSSGTATTVYQGQSGALYSDSGVIMEASVEEVRAVSCNDIANDQGPVTDMVTTFTILSELQVQTDNEEQFLERLRGYLQREVASVVAGCSGVLGTDEVAPGYITNVLFGRPARSGEECSSMTRRSLISASARQYLPESNERPGPANAEPLILGGSVPVDETPSVSAAASAEAPNSHVVGPQERTAGPPEPEERAAGPPEPTCIPVSVAVNVYHYTVLDDHEAIKDDLQRAILGADMPELQGVTPGPVQVDSESNGSTTQIAAARAAVVTDDPNNKAIGFSMGVLGLVLVSLVILKVAFSRKRRTQRVKKMYANFDDGRTDFDDESFVHPTEEELVGPEVGDWQLDEANNRHSKRSGLGYARAFGGFGYQDSSYILDDLNQEAMSVETDPSFLSRPVNYRNVPPTPRKIGNTCC</sequence>
<keyword evidence="2" id="KW-0812">Transmembrane</keyword>
<feature type="transmembrane region" description="Helical" evidence="2">
    <location>
        <begin position="632"/>
        <end position="654"/>
    </location>
</feature>
<feature type="compositionally biased region" description="Basic residues" evidence="1">
    <location>
        <begin position="131"/>
        <end position="140"/>
    </location>
</feature>
<name>A0A9N8DN32_9STRA</name>
<feature type="compositionally biased region" description="Basic and acidic residues" evidence="1">
    <location>
        <begin position="114"/>
        <end position="130"/>
    </location>
</feature>
<comment type="caution">
    <text evidence="4">The sequence shown here is derived from an EMBL/GenBank/DDBJ whole genome shotgun (WGS) entry which is preliminary data.</text>
</comment>
<dbReference type="EMBL" id="CAICTM010000168">
    <property type="protein sequence ID" value="CAB9503555.1"/>
    <property type="molecule type" value="Genomic_DNA"/>
</dbReference>
<keyword evidence="2" id="KW-1133">Transmembrane helix</keyword>